<dbReference type="PANTHER" id="PTHR30026">
    <property type="entry name" value="OUTER MEMBRANE PROTEIN TOLC"/>
    <property type="match status" value="1"/>
</dbReference>
<feature type="region of interest" description="Disordered" evidence="8">
    <location>
        <begin position="160"/>
        <end position="185"/>
    </location>
</feature>
<dbReference type="Gene3D" id="1.20.1600.10">
    <property type="entry name" value="Outer membrane efflux proteins (OEP)"/>
    <property type="match status" value="1"/>
</dbReference>
<dbReference type="GO" id="GO:0015288">
    <property type="term" value="F:porin activity"/>
    <property type="evidence" value="ECO:0007669"/>
    <property type="project" value="TreeGrafter"/>
</dbReference>
<keyword evidence="4" id="KW-1134">Transmembrane beta strand</keyword>
<keyword evidence="7" id="KW-0998">Cell outer membrane</keyword>
<keyword evidence="6" id="KW-0472">Membrane</keyword>
<dbReference type="InterPro" id="IPR051906">
    <property type="entry name" value="TolC-like"/>
</dbReference>
<protein>
    <submittedName>
        <fullName evidence="9">Adhesin transport system outer membrane protein</fullName>
    </submittedName>
</protein>
<accession>A0A420WZU6</accession>
<comment type="similarity">
    <text evidence="2">Belongs to the outer membrane factor (OMF) (TC 1.B.17) family.</text>
</comment>
<dbReference type="GO" id="GO:0009279">
    <property type="term" value="C:cell outer membrane"/>
    <property type="evidence" value="ECO:0007669"/>
    <property type="project" value="UniProtKB-SubCell"/>
</dbReference>
<dbReference type="SUPFAM" id="SSF56954">
    <property type="entry name" value="Outer membrane efflux proteins (OEP)"/>
    <property type="match status" value="1"/>
</dbReference>
<evidence type="ECO:0000256" key="5">
    <source>
        <dbReference type="ARBA" id="ARBA00022692"/>
    </source>
</evidence>
<evidence type="ECO:0000256" key="3">
    <source>
        <dbReference type="ARBA" id="ARBA00022448"/>
    </source>
</evidence>
<comment type="subcellular location">
    <subcellularLocation>
        <location evidence="1">Cell outer membrane</location>
    </subcellularLocation>
</comment>
<dbReference type="GO" id="GO:0015562">
    <property type="term" value="F:efflux transmembrane transporter activity"/>
    <property type="evidence" value="ECO:0007669"/>
    <property type="project" value="InterPro"/>
</dbReference>
<evidence type="ECO:0000256" key="1">
    <source>
        <dbReference type="ARBA" id="ARBA00004442"/>
    </source>
</evidence>
<reference evidence="9 10" key="1">
    <citation type="submission" date="2018-10" db="EMBL/GenBank/DDBJ databases">
        <title>Genomic Encyclopedia of Type Strains, Phase IV (KMG-IV): sequencing the most valuable type-strain genomes for metagenomic binning, comparative biology and taxonomic classification.</title>
        <authorList>
            <person name="Goeker M."/>
        </authorList>
    </citation>
    <scope>NUCLEOTIDE SEQUENCE [LARGE SCALE GENOMIC DNA]</scope>
    <source>
        <strain evidence="9 10">DSM 23229</strain>
    </source>
</reference>
<dbReference type="RefSeq" id="WP_121171594.1">
    <property type="nucleotide sequence ID" value="NZ_RBIN01000002.1"/>
</dbReference>
<evidence type="ECO:0000313" key="9">
    <source>
        <dbReference type="EMBL" id="RKR06871.1"/>
    </source>
</evidence>
<dbReference type="AlphaFoldDB" id="A0A420WZU6"/>
<evidence type="ECO:0000256" key="2">
    <source>
        <dbReference type="ARBA" id="ARBA00007613"/>
    </source>
</evidence>
<name>A0A420WZU6_9GAMM</name>
<comment type="caution">
    <text evidence="9">The sequence shown here is derived from an EMBL/GenBank/DDBJ whole genome shotgun (WGS) entry which is preliminary data.</text>
</comment>
<dbReference type="GO" id="GO:1990281">
    <property type="term" value="C:efflux pump complex"/>
    <property type="evidence" value="ECO:0007669"/>
    <property type="project" value="TreeGrafter"/>
</dbReference>
<evidence type="ECO:0000313" key="10">
    <source>
        <dbReference type="Proteomes" id="UP000281975"/>
    </source>
</evidence>
<dbReference type="PANTHER" id="PTHR30026:SF22">
    <property type="entry name" value="OUTER MEMBRANE EFFLUX PROTEIN"/>
    <property type="match status" value="1"/>
</dbReference>
<keyword evidence="3" id="KW-0813">Transport</keyword>
<proteinExistence type="inferred from homology"/>
<dbReference type="InterPro" id="IPR003423">
    <property type="entry name" value="OMP_efflux"/>
</dbReference>
<evidence type="ECO:0000256" key="6">
    <source>
        <dbReference type="ARBA" id="ARBA00023136"/>
    </source>
</evidence>
<evidence type="ECO:0000256" key="4">
    <source>
        <dbReference type="ARBA" id="ARBA00022452"/>
    </source>
</evidence>
<keyword evidence="5" id="KW-0812">Transmembrane</keyword>
<evidence type="ECO:0000256" key="8">
    <source>
        <dbReference type="SAM" id="MobiDB-lite"/>
    </source>
</evidence>
<gene>
    <name evidence="9" type="ORF">C7446_0870</name>
</gene>
<evidence type="ECO:0000256" key="7">
    <source>
        <dbReference type="ARBA" id="ARBA00023237"/>
    </source>
</evidence>
<dbReference type="NCBIfam" id="TIGR01844">
    <property type="entry name" value="type_I_sec_TolC"/>
    <property type="match status" value="1"/>
</dbReference>
<dbReference type="Pfam" id="PF02321">
    <property type="entry name" value="OEP"/>
    <property type="match status" value="2"/>
</dbReference>
<feature type="compositionally biased region" description="Basic and acidic residues" evidence="8">
    <location>
        <begin position="160"/>
        <end position="171"/>
    </location>
</feature>
<dbReference type="OrthoDB" id="9814637at2"/>
<dbReference type="EMBL" id="RBIN01000002">
    <property type="protein sequence ID" value="RKR06871.1"/>
    <property type="molecule type" value="Genomic_DNA"/>
</dbReference>
<dbReference type="InterPro" id="IPR010130">
    <property type="entry name" value="T1SS_OMP_TolC"/>
</dbReference>
<dbReference type="Proteomes" id="UP000281975">
    <property type="component" value="Unassembled WGS sequence"/>
</dbReference>
<keyword evidence="10" id="KW-1185">Reference proteome</keyword>
<organism evidence="9 10">
    <name type="scientific">Kushneria sinocarnis</name>
    <dbReference type="NCBI Taxonomy" id="595502"/>
    <lineage>
        <taxon>Bacteria</taxon>
        <taxon>Pseudomonadati</taxon>
        <taxon>Pseudomonadota</taxon>
        <taxon>Gammaproteobacteria</taxon>
        <taxon>Oceanospirillales</taxon>
        <taxon>Halomonadaceae</taxon>
        <taxon>Kushneria</taxon>
    </lineage>
</organism>
<sequence>MKHRCTVKRWSWLLGSQVQAQTLTEAVTEAVREHPVTRTELSRYQQRLEEARAQKGAYLPSVTLEGRTGYGRQESEVEGVDQSSDPHDYQRGSITLSQLIWDGNRTVNRIRQANDEADYQRWQTASAANQIALSTVQAYLEVLLNQQLVELAERNVEQHQRTAADIRRRSEAGAGTTTDTSQVEGRLARARASLVAARNNLEDARSAYIRLVGEAPGQLRLPETVDMTAIPEDLERVMAMATANNPLLIATRESVQAAGHEVAAERGDFLPSFNVEASRLTSRDYDFEGSDADDWKAELVMRYNLYRGGSDLAELRARDHALEAVRHDSDRALREVRDELRLAWNARDYLRNELPYLEQHVDASEQTRTNYRKQFDIGRRTLLDLLDSENEVYDARRARLQAEFDLRRARYRLLAVTGQLLDSMRVNVRPSADGTLIARDTPPYRGEQP</sequence>